<dbReference type="Proteomes" id="UP000316095">
    <property type="component" value="Unassembled WGS sequence"/>
</dbReference>
<dbReference type="EMBL" id="SJPG01000001">
    <property type="protein sequence ID" value="TWT60143.1"/>
    <property type="molecule type" value="Genomic_DNA"/>
</dbReference>
<dbReference type="SUPFAM" id="SSF53474">
    <property type="entry name" value="alpha/beta-Hydrolases"/>
    <property type="match status" value="1"/>
</dbReference>
<organism evidence="1 2">
    <name type="scientific">Rubinisphaera italica</name>
    <dbReference type="NCBI Taxonomy" id="2527969"/>
    <lineage>
        <taxon>Bacteria</taxon>
        <taxon>Pseudomonadati</taxon>
        <taxon>Planctomycetota</taxon>
        <taxon>Planctomycetia</taxon>
        <taxon>Planctomycetales</taxon>
        <taxon>Planctomycetaceae</taxon>
        <taxon>Rubinisphaera</taxon>
    </lineage>
</organism>
<evidence type="ECO:0000313" key="2">
    <source>
        <dbReference type="Proteomes" id="UP000316095"/>
    </source>
</evidence>
<accession>A0A5C5XCW0</accession>
<comment type="caution">
    <text evidence="1">The sequence shown here is derived from an EMBL/GenBank/DDBJ whole genome shotgun (WGS) entry which is preliminary data.</text>
</comment>
<dbReference type="Gene3D" id="3.40.50.1820">
    <property type="entry name" value="alpha/beta hydrolase"/>
    <property type="match status" value="1"/>
</dbReference>
<dbReference type="OrthoDB" id="210058at2"/>
<reference evidence="1 2" key="1">
    <citation type="submission" date="2019-02" db="EMBL/GenBank/DDBJ databases">
        <title>Deep-cultivation of Planctomycetes and their phenomic and genomic characterization uncovers novel biology.</title>
        <authorList>
            <person name="Wiegand S."/>
            <person name="Jogler M."/>
            <person name="Boedeker C."/>
            <person name="Pinto D."/>
            <person name="Vollmers J."/>
            <person name="Rivas-Marin E."/>
            <person name="Kohn T."/>
            <person name="Peeters S.H."/>
            <person name="Heuer A."/>
            <person name="Rast P."/>
            <person name="Oberbeckmann S."/>
            <person name="Bunk B."/>
            <person name="Jeske O."/>
            <person name="Meyerdierks A."/>
            <person name="Storesund J.E."/>
            <person name="Kallscheuer N."/>
            <person name="Luecker S."/>
            <person name="Lage O.M."/>
            <person name="Pohl T."/>
            <person name="Merkel B.J."/>
            <person name="Hornburger P."/>
            <person name="Mueller R.-W."/>
            <person name="Bruemmer F."/>
            <person name="Labrenz M."/>
            <person name="Spormann A.M."/>
            <person name="Op Den Camp H."/>
            <person name="Overmann J."/>
            <person name="Amann R."/>
            <person name="Jetten M.S.M."/>
            <person name="Mascher T."/>
            <person name="Medema M.H."/>
            <person name="Devos D.P."/>
            <person name="Kaster A.-K."/>
            <person name="Ovreas L."/>
            <person name="Rohde M."/>
            <person name="Galperin M.Y."/>
            <person name="Jogler C."/>
        </authorList>
    </citation>
    <scope>NUCLEOTIDE SEQUENCE [LARGE SCALE GENOMIC DNA]</scope>
    <source>
        <strain evidence="1 2">Pan54</strain>
    </source>
</reference>
<dbReference type="RefSeq" id="WP_146502296.1">
    <property type="nucleotide sequence ID" value="NZ_SJPG01000001.1"/>
</dbReference>
<name>A0A5C5XCW0_9PLAN</name>
<keyword evidence="2" id="KW-1185">Reference proteome</keyword>
<gene>
    <name evidence="1" type="ORF">Pan54_08570</name>
</gene>
<evidence type="ECO:0008006" key="3">
    <source>
        <dbReference type="Google" id="ProtNLM"/>
    </source>
</evidence>
<dbReference type="AlphaFoldDB" id="A0A5C5XCW0"/>
<dbReference type="InterPro" id="IPR029058">
    <property type="entry name" value="AB_hydrolase_fold"/>
</dbReference>
<protein>
    <recommendedName>
        <fullName evidence="3">Alpha/beta hydrolase family protein</fullName>
    </recommendedName>
</protein>
<proteinExistence type="predicted"/>
<sequence>MTSPVSARNSARFLRGLISTFTYPRALLGNYGLPKLAFDTPERRERGLTILLPGIEGQSSLSHSVVNGLSDGGVKVAIEIFDWTFNVKPAMFNLWMPNRNARLAASIAEKICDYQDLYPGRDVTLVGHSGGGAMIPKILEALPNGREITRAVMIAPAISPRYDLSFALQAISDRIYHVRSPLDLYFLGFGTMAVGTLDRKHCPSAGNRGFRLPEVTETEKHQLYSDKFHQIDYSIKMLKDWHYGGHLSCMNRVFVEKHIAPLLTQVPPAAVEKVVPEKRILHEVATA</sequence>
<evidence type="ECO:0000313" key="1">
    <source>
        <dbReference type="EMBL" id="TWT60143.1"/>
    </source>
</evidence>